<organism evidence="8 9">
    <name type="scientific">Acinetobacter baumannii (strain 1295743)</name>
    <dbReference type="NCBI Taxonomy" id="1310613"/>
    <lineage>
        <taxon>Bacteria</taxon>
        <taxon>Pseudomonadati</taxon>
        <taxon>Pseudomonadota</taxon>
        <taxon>Gammaproteobacteria</taxon>
        <taxon>Moraxellales</taxon>
        <taxon>Moraxellaceae</taxon>
        <taxon>Acinetobacter</taxon>
        <taxon>Acinetobacter calcoaceticus/baumannii complex</taxon>
    </lineage>
</organism>
<gene>
    <name evidence="8" type="ORF">J512_3723</name>
</gene>
<proteinExistence type="inferred from homology"/>
<evidence type="ECO:0000256" key="4">
    <source>
        <dbReference type="ARBA" id="ARBA00023008"/>
    </source>
</evidence>
<dbReference type="GO" id="GO:0042597">
    <property type="term" value="C:periplasmic space"/>
    <property type="evidence" value="ECO:0007669"/>
    <property type="project" value="UniProtKB-SubCell"/>
</dbReference>
<sequence length="126" mass="13770">MKIFQNKVSALRNVLVGATMVVAASSAFAHVKLESATPAINASVASQPKNITLNFGDEVMLMNVKLLDAQRKDIPLNYQVTHDLKKSFEVAVPKLKKGKYTVVWTTMGADGHNMNGEYSFTIKSAK</sequence>
<evidence type="ECO:0000256" key="1">
    <source>
        <dbReference type="ARBA" id="ARBA00004196"/>
    </source>
</evidence>
<evidence type="ECO:0000256" key="3">
    <source>
        <dbReference type="ARBA" id="ARBA00022729"/>
    </source>
</evidence>
<reference evidence="8 9" key="1">
    <citation type="submission" date="2014-02" db="EMBL/GenBank/DDBJ databases">
        <title>Comparative genomics and transcriptomics to identify genetic mechanisms underlying the emergence of carbapenem resistant Acinetobacter baumannii (CRAb).</title>
        <authorList>
            <person name="Harris A.D."/>
            <person name="Johnson K.J."/>
            <person name="George J."/>
            <person name="Shefchek K."/>
            <person name="Daugherty S.C."/>
            <person name="Parankush S."/>
            <person name="Sadzewicz L."/>
            <person name="Tallon L."/>
            <person name="Sengamalay N."/>
            <person name="Hazen T.H."/>
            <person name="Rasko D.A."/>
        </authorList>
    </citation>
    <scope>NUCLEOTIDE SEQUENCE [LARGE SCALE GENOMIC DNA]</scope>
    <source>
        <strain evidence="8 9">1295743</strain>
    </source>
</reference>
<evidence type="ECO:0000256" key="5">
    <source>
        <dbReference type="RuleBase" id="RU369037"/>
    </source>
</evidence>
<evidence type="ECO:0000313" key="9">
    <source>
        <dbReference type="Proteomes" id="UP000020595"/>
    </source>
</evidence>
<evidence type="ECO:0000256" key="6">
    <source>
        <dbReference type="SAM" id="SignalP"/>
    </source>
</evidence>
<feature type="signal peptide" evidence="6">
    <location>
        <begin position="1"/>
        <end position="29"/>
    </location>
</feature>
<evidence type="ECO:0000313" key="8">
    <source>
        <dbReference type="EMBL" id="EXB03840.1"/>
    </source>
</evidence>
<keyword evidence="2 5" id="KW-0479">Metal-binding</keyword>
<dbReference type="AlphaFoldDB" id="A0A009HLB4"/>
<accession>A0A009HLB4</accession>
<feature type="chain" id="PRO_5001446292" description="Copper resistance protein C" evidence="6">
    <location>
        <begin position="30"/>
        <end position="126"/>
    </location>
</feature>
<dbReference type="PATRIC" id="fig|1310613.3.peg.3562"/>
<evidence type="ECO:0000256" key="2">
    <source>
        <dbReference type="ARBA" id="ARBA00022723"/>
    </source>
</evidence>
<dbReference type="SUPFAM" id="SSF81296">
    <property type="entry name" value="E set domains"/>
    <property type="match status" value="1"/>
</dbReference>
<dbReference type="InterPro" id="IPR032694">
    <property type="entry name" value="CopC/D"/>
</dbReference>
<feature type="domain" description="CopC" evidence="7">
    <location>
        <begin position="30"/>
        <end position="122"/>
    </location>
</feature>
<name>A0A009HLB4_ACIB9</name>
<comment type="caution">
    <text evidence="8">The sequence shown here is derived from an EMBL/GenBank/DDBJ whole genome shotgun (WGS) entry which is preliminary data.</text>
</comment>
<protein>
    <recommendedName>
        <fullName evidence="5">Copper resistance protein C</fullName>
    </recommendedName>
</protein>
<dbReference type="GO" id="GO:0005507">
    <property type="term" value="F:copper ion binding"/>
    <property type="evidence" value="ECO:0007669"/>
    <property type="project" value="UniProtKB-UniRule"/>
</dbReference>
<dbReference type="GO" id="GO:0006825">
    <property type="term" value="P:copper ion transport"/>
    <property type="evidence" value="ECO:0007669"/>
    <property type="project" value="InterPro"/>
</dbReference>
<dbReference type="GO" id="GO:0005886">
    <property type="term" value="C:plasma membrane"/>
    <property type="evidence" value="ECO:0007669"/>
    <property type="project" value="TreeGrafter"/>
</dbReference>
<keyword evidence="4 5" id="KW-0186">Copper</keyword>
<evidence type="ECO:0000259" key="7">
    <source>
        <dbReference type="Pfam" id="PF04234"/>
    </source>
</evidence>
<dbReference type="InterPro" id="IPR014755">
    <property type="entry name" value="Cu-Rt/internalin_Ig-like"/>
</dbReference>
<dbReference type="PANTHER" id="PTHR34820:SF4">
    <property type="entry name" value="INNER MEMBRANE PROTEIN YEBZ"/>
    <property type="match status" value="1"/>
</dbReference>
<dbReference type="InterPro" id="IPR007348">
    <property type="entry name" value="CopC_dom"/>
</dbReference>
<dbReference type="InterPro" id="IPR014756">
    <property type="entry name" value="Ig_E-set"/>
</dbReference>
<keyword evidence="3 5" id="KW-0732">Signal</keyword>
<dbReference type="GO" id="GO:0046688">
    <property type="term" value="P:response to copper ion"/>
    <property type="evidence" value="ECO:0007669"/>
    <property type="project" value="UniProtKB-UniRule"/>
</dbReference>
<dbReference type="Proteomes" id="UP000020595">
    <property type="component" value="Unassembled WGS sequence"/>
</dbReference>
<comment type="function">
    <text evidence="5">Involved in copper resistance.</text>
</comment>
<dbReference type="RefSeq" id="WP_000689220.1">
    <property type="nucleotide sequence ID" value="NZ_JEWH01000071.1"/>
</dbReference>
<dbReference type="Pfam" id="PF04234">
    <property type="entry name" value="CopC"/>
    <property type="match status" value="1"/>
</dbReference>
<dbReference type="GO" id="GO:0030313">
    <property type="term" value="C:cell envelope"/>
    <property type="evidence" value="ECO:0007669"/>
    <property type="project" value="UniProtKB-SubCell"/>
</dbReference>
<dbReference type="PANTHER" id="PTHR34820">
    <property type="entry name" value="INNER MEMBRANE PROTEIN YEBZ"/>
    <property type="match status" value="1"/>
</dbReference>
<comment type="similarity">
    <text evidence="5">Belongs to the CopC family.</text>
</comment>
<dbReference type="EMBL" id="JEWH01000071">
    <property type="protein sequence ID" value="EXB03840.1"/>
    <property type="molecule type" value="Genomic_DNA"/>
</dbReference>
<comment type="subcellular location">
    <subcellularLocation>
        <location evidence="1">Cell envelope</location>
    </subcellularLocation>
    <subcellularLocation>
        <location evidence="5">Periplasm</location>
    </subcellularLocation>
</comment>
<keyword evidence="5" id="KW-0574">Periplasm</keyword>
<dbReference type="Gene3D" id="2.60.40.1220">
    <property type="match status" value="1"/>
</dbReference>